<evidence type="ECO:0000313" key="2">
    <source>
        <dbReference type="Proteomes" id="UP000282574"/>
    </source>
</evidence>
<dbReference type="Proteomes" id="UP000282574">
    <property type="component" value="Unassembled WGS sequence"/>
</dbReference>
<name>A0AB37URG1_9CYAN</name>
<dbReference type="EMBL" id="RSCK01000003">
    <property type="protein sequence ID" value="RUT14028.1"/>
    <property type="molecule type" value="Genomic_DNA"/>
</dbReference>
<accession>A0AB37URG1</accession>
<reference evidence="1 2" key="1">
    <citation type="journal article" date="2019" name="Genome Biol. Evol.">
        <title>Day and night: Metabolic profiles and evolutionary relationships of six axenic non-marine cyanobacteria.</title>
        <authorList>
            <person name="Will S.E."/>
            <person name="Henke P."/>
            <person name="Boedeker C."/>
            <person name="Huang S."/>
            <person name="Brinkmann H."/>
            <person name="Rohde M."/>
            <person name="Jarek M."/>
            <person name="Friedl T."/>
            <person name="Seufert S."/>
            <person name="Schumacher M."/>
            <person name="Overmann J."/>
            <person name="Neumann-Schaal M."/>
            <person name="Petersen J."/>
        </authorList>
    </citation>
    <scope>NUCLEOTIDE SEQUENCE [LARGE SCALE GENOMIC DNA]</scope>
    <source>
        <strain evidence="1 2">SAG 39.79</strain>
    </source>
</reference>
<organism evidence="1 2">
    <name type="scientific">Chroococcidiopsis cubana SAG 39.79</name>
    <dbReference type="NCBI Taxonomy" id="388085"/>
    <lineage>
        <taxon>Bacteria</taxon>
        <taxon>Bacillati</taxon>
        <taxon>Cyanobacteriota</taxon>
        <taxon>Cyanophyceae</taxon>
        <taxon>Chroococcidiopsidales</taxon>
        <taxon>Chroococcidiopsidaceae</taxon>
        <taxon>Chroococcidiopsis</taxon>
    </lineage>
</organism>
<sequence>MSFRQMNPQHHASQSDFDLEQAKLMKATNSTLSIHQRRAFMKLSLEERRQLLAQQAQAMQQHYQQDEQWRQLETGDFCDY</sequence>
<gene>
    <name evidence="1" type="ORF">DSM107010_05110</name>
</gene>
<protein>
    <submittedName>
        <fullName evidence="1">Uncharacterized protein</fullName>
    </submittedName>
</protein>
<evidence type="ECO:0000313" key="1">
    <source>
        <dbReference type="EMBL" id="RUT14028.1"/>
    </source>
</evidence>
<keyword evidence="2" id="KW-1185">Reference proteome</keyword>
<comment type="caution">
    <text evidence="1">The sequence shown here is derived from an EMBL/GenBank/DDBJ whole genome shotgun (WGS) entry which is preliminary data.</text>
</comment>
<proteinExistence type="predicted"/>
<dbReference type="AlphaFoldDB" id="A0AB37URG1"/>